<dbReference type="GO" id="GO:0000290">
    <property type="term" value="P:deadenylation-dependent decapping of nuclear-transcribed mRNA"/>
    <property type="evidence" value="ECO:0007669"/>
    <property type="project" value="InterPro"/>
</dbReference>
<dbReference type="KEGG" id="mng:MNEG_14266"/>
<dbReference type="GO" id="GO:0003729">
    <property type="term" value="F:mRNA binding"/>
    <property type="evidence" value="ECO:0007669"/>
    <property type="project" value="TreeGrafter"/>
</dbReference>
<reference evidence="5 6" key="1">
    <citation type="journal article" date="2013" name="BMC Genomics">
        <title>Reconstruction of the lipid metabolism for the microalga Monoraphidium neglectum from its genome sequence reveals characteristics suitable for biofuel production.</title>
        <authorList>
            <person name="Bogen C."/>
            <person name="Al-Dilaimi A."/>
            <person name="Albersmeier A."/>
            <person name="Wichmann J."/>
            <person name="Grundmann M."/>
            <person name="Rupp O."/>
            <person name="Lauersen K.J."/>
            <person name="Blifernez-Klassen O."/>
            <person name="Kalinowski J."/>
            <person name="Goesmann A."/>
            <person name="Mussgnug J.H."/>
            <person name="Kruse O."/>
        </authorList>
    </citation>
    <scope>NUCLEOTIDE SEQUENCE [LARGE SCALE GENOMIC DNA]</scope>
    <source>
        <strain evidence="5 6">SAG 48.87</strain>
    </source>
</reference>
<proteinExistence type="inferred from homology"/>
<dbReference type="PANTHER" id="PTHR16290">
    <property type="entry name" value="TRANSCRIPTION FACTOR SMIF DECAPPING ENZYME DCP1"/>
    <property type="match status" value="1"/>
</dbReference>
<protein>
    <submittedName>
        <fullName evidence="5">Putative mRNA-decapping enzyme-like protein</fullName>
    </submittedName>
</protein>
<dbReference type="Pfam" id="PF06058">
    <property type="entry name" value="DCP1"/>
    <property type="match status" value="1"/>
</dbReference>
<dbReference type="EMBL" id="KK104586">
    <property type="protein sequence ID" value="KIY93695.1"/>
    <property type="molecule type" value="Genomic_DNA"/>
</dbReference>
<dbReference type="PANTHER" id="PTHR16290:SF0">
    <property type="entry name" value="DECAPPING PROTEIN 1, ISOFORM A"/>
    <property type="match status" value="1"/>
</dbReference>
<accession>A0A0D2MF11</accession>
<dbReference type="InterPro" id="IPR011993">
    <property type="entry name" value="PH-like_dom_sf"/>
</dbReference>
<comment type="subcellular location">
    <subcellularLocation>
        <location evidence="1">Cytoplasm</location>
    </subcellularLocation>
</comment>
<keyword evidence="6" id="KW-1185">Reference proteome</keyword>
<evidence type="ECO:0000313" key="5">
    <source>
        <dbReference type="EMBL" id="KIY93695.1"/>
    </source>
</evidence>
<evidence type="ECO:0000256" key="2">
    <source>
        <dbReference type="ARBA" id="ARBA00008778"/>
    </source>
</evidence>
<sequence length="97" mass="10767">MSSAKKGGSKSGGLVDKTKAHELNMTVLKRIDPETEQILASAGQVCLYKMSVDDQQWQRKNIEGSMFLIKRKGAPRFKMVVLNKLTTGAMNTLDRPI</sequence>
<comment type="similarity">
    <text evidence="2">Belongs to the DCP1 family.</text>
</comment>
<dbReference type="GO" id="GO:0031087">
    <property type="term" value="P:deadenylation-independent decapping of nuclear-transcribed mRNA"/>
    <property type="evidence" value="ECO:0007669"/>
    <property type="project" value="TreeGrafter"/>
</dbReference>
<dbReference type="GO" id="GO:0008047">
    <property type="term" value="F:enzyme activator activity"/>
    <property type="evidence" value="ECO:0007669"/>
    <property type="project" value="InterPro"/>
</dbReference>
<keyword evidence="4" id="KW-0507">mRNA processing</keyword>
<dbReference type="AlphaFoldDB" id="A0A0D2MF11"/>
<dbReference type="OrthoDB" id="440673at2759"/>
<dbReference type="STRING" id="145388.A0A0D2MF11"/>
<evidence type="ECO:0000313" key="6">
    <source>
        <dbReference type="Proteomes" id="UP000054498"/>
    </source>
</evidence>
<gene>
    <name evidence="5" type="ORF">MNEG_14266</name>
</gene>
<evidence type="ECO:0000256" key="4">
    <source>
        <dbReference type="ARBA" id="ARBA00022664"/>
    </source>
</evidence>
<evidence type="ECO:0000256" key="3">
    <source>
        <dbReference type="ARBA" id="ARBA00022490"/>
    </source>
</evidence>
<dbReference type="GO" id="GO:0000932">
    <property type="term" value="C:P-body"/>
    <property type="evidence" value="ECO:0007669"/>
    <property type="project" value="TreeGrafter"/>
</dbReference>
<dbReference type="GO" id="GO:0006397">
    <property type="term" value="P:mRNA processing"/>
    <property type="evidence" value="ECO:0007669"/>
    <property type="project" value="UniProtKB-KW"/>
</dbReference>
<organism evidence="5 6">
    <name type="scientific">Monoraphidium neglectum</name>
    <dbReference type="NCBI Taxonomy" id="145388"/>
    <lineage>
        <taxon>Eukaryota</taxon>
        <taxon>Viridiplantae</taxon>
        <taxon>Chlorophyta</taxon>
        <taxon>core chlorophytes</taxon>
        <taxon>Chlorophyceae</taxon>
        <taxon>CS clade</taxon>
        <taxon>Sphaeropleales</taxon>
        <taxon>Selenastraceae</taxon>
        <taxon>Monoraphidium</taxon>
    </lineage>
</organism>
<dbReference type="Proteomes" id="UP000054498">
    <property type="component" value="Unassembled WGS sequence"/>
</dbReference>
<dbReference type="Gene3D" id="2.30.29.30">
    <property type="entry name" value="Pleckstrin-homology domain (PH domain)/Phosphotyrosine-binding domain (PTB)"/>
    <property type="match status" value="1"/>
</dbReference>
<dbReference type="RefSeq" id="XP_013892715.1">
    <property type="nucleotide sequence ID" value="XM_014037261.1"/>
</dbReference>
<dbReference type="SUPFAM" id="SSF50729">
    <property type="entry name" value="PH domain-like"/>
    <property type="match status" value="1"/>
</dbReference>
<name>A0A0D2MF11_9CHLO</name>
<evidence type="ECO:0000256" key="1">
    <source>
        <dbReference type="ARBA" id="ARBA00004496"/>
    </source>
</evidence>
<dbReference type="GeneID" id="25731811"/>
<keyword evidence="3" id="KW-0963">Cytoplasm</keyword>
<dbReference type="InterPro" id="IPR010334">
    <property type="entry name" value="Dcp1"/>
</dbReference>